<dbReference type="GO" id="GO:0016887">
    <property type="term" value="F:ATP hydrolysis activity"/>
    <property type="evidence" value="ECO:0007669"/>
    <property type="project" value="TreeGrafter"/>
</dbReference>
<evidence type="ECO:0000313" key="3">
    <source>
        <dbReference type="Proteomes" id="UP001295740"/>
    </source>
</evidence>
<dbReference type="PANTHER" id="PTHR31285">
    <property type="entry name" value="NICOTINAMIDE MONONUCLEOTIDE ADENYLYLTRANSFERASE"/>
    <property type="match status" value="1"/>
</dbReference>
<feature type="region of interest" description="Disordered" evidence="1">
    <location>
        <begin position="160"/>
        <end position="184"/>
    </location>
</feature>
<dbReference type="Gene3D" id="3.40.50.620">
    <property type="entry name" value="HUPs"/>
    <property type="match status" value="2"/>
</dbReference>
<protein>
    <submittedName>
        <fullName evidence="2">Uu.00g064280.m01.CDS01</fullName>
    </submittedName>
</protein>
<name>A0AAI8YN21_9PEZI</name>
<dbReference type="EMBL" id="CAUWAG010000018">
    <property type="protein sequence ID" value="CAJ2510803.1"/>
    <property type="molecule type" value="Genomic_DNA"/>
</dbReference>
<sequence length="394" mass="42457">MSPPATESEDPMARLPPNLVARFTQALKTYQLSNSTFRVLCSLPATPAPTHAAASLDTRSVLTPLPPHHPTKSILVLDSSFNPPTLAHQRMALSALADPRYGGAGEDSEDGRQQSRLLLLLAINNADKAPKPAAFPQRLAMMYVFAQDLLAAAAAATTTQNQEEYCNGNEGERDESTPGRSPPGCAAVDIAVDIAVTTEPYFHAKSNAISTCDFYRGTTLATSSTTTTTSHTSSRQEAHQQQSQQSPQAPEQIYLTGFDTLIRIFDPKYYPSAADGGIASALDPFFAHARLRVTTRPDPSWGDVPAQRAYLARLRDGELTRMGGRAEWADRVEMVDGGEGEEEETAVSSTKVRDAVLRADWEALGRLVSPGVRAWVRGQGLYGEGEGEGEDGAR</sequence>
<accession>A0AAI8YN21</accession>
<dbReference type="SUPFAM" id="SSF52374">
    <property type="entry name" value="Nucleotidylyl transferase"/>
    <property type="match status" value="1"/>
</dbReference>
<proteinExistence type="predicted"/>
<feature type="region of interest" description="Disordered" evidence="1">
    <location>
        <begin position="224"/>
        <end position="250"/>
    </location>
</feature>
<evidence type="ECO:0000256" key="1">
    <source>
        <dbReference type="SAM" id="MobiDB-lite"/>
    </source>
</evidence>
<evidence type="ECO:0000313" key="2">
    <source>
        <dbReference type="EMBL" id="CAJ2510803.1"/>
    </source>
</evidence>
<dbReference type="Proteomes" id="UP001295740">
    <property type="component" value="Unassembled WGS sequence"/>
</dbReference>
<comment type="caution">
    <text evidence="2">The sequence shown here is derived from an EMBL/GenBank/DDBJ whole genome shotgun (WGS) entry which is preliminary data.</text>
</comment>
<dbReference type="GO" id="GO:0005634">
    <property type="term" value="C:nucleus"/>
    <property type="evidence" value="ECO:0007669"/>
    <property type="project" value="TreeGrafter"/>
</dbReference>
<dbReference type="AlphaFoldDB" id="A0AAI8YN21"/>
<dbReference type="InterPro" id="IPR014729">
    <property type="entry name" value="Rossmann-like_a/b/a_fold"/>
</dbReference>
<dbReference type="GO" id="GO:0005737">
    <property type="term" value="C:cytoplasm"/>
    <property type="evidence" value="ECO:0007669"/>
    <property type="project" value="TreeGrafter"/>
</dbReference>
<reference evidence="2" key="1">
    <citation type="submission" date="2023-10" db="EMBL/GenBank/DDBJ databases">
        <authorList>
            <person name="Hackl T."/>
        </authorList>
    </citation>
    <scope>NUCLEOTIDE SEQUENCE</scope>
</reference>
<dbReference type="PANTHER" id="PTHR31285:SF0">
    <property type="entry name" value="NICOTINAMIDE MONONUCLEOTIDE ADENYLYLTRANSFERASE"/>
    <property type="match status" value="1"/>
</dbReference>
<gene>
    <name evidence="2" type="ORF">KHLLAP_LOCUS11271</name>
</gene>
<organism evidence="2 3">
    <name type="scientific">Anthostomella pinea</name>
    <dbReference type="NCBI Taxonomy" id="933095"/>
    <lineage>
        <taxon>Eukaryota</taxon>
        <taxon>Fungi</taxon>
        <taxon>Dikarya</taxon>
        <taxon>Ascomycota</taxon>
        <taxon>Pezizomycotina</taxon>
        <taxon>Sordariomycetes</taxon>
        <taxon>Xylariomycetidae</taxon>
        <taxon>Xylariales</taxon>
        <taxon>Xylariaceae</taxon>
        <taxon>Anthostomella</taxon>
    </lineage>
</organism>
<keyword evidence="3" id="KW-1185">Reference proteome</keyword>
<dbReference type="GO" id="GO:0000309">
    <property type="term" value="F:nicotinamide-nucleotide adenylyltransferase activity"/>
    <property type="evidence" value="ECO:0007669"/>
    <property type="project" value="TreeGrafter"/>
</dbReference>